<protein>
    <recommendedName>
        <fullName evidence="3">HMG box domain-containing protein</fullName>
    </recommendedName>
</protein>
<dbReference type="SUPFAM" id="SSF47095">
    <property type="entry name" value="HMG-box"/>
    <property type="match status" value="1"/>
</dbReference>
<comment type="caution">
    <text evidence="4">The sequence shown here is derived from an EMBL/GenBank/DDBJ whole genome shotgun (WGS) entry which is preliminary data.</text>
</comment>
<dbReference type="SMART" id="SM00398">
    <property type="entry name" value="HMG"/>
    <property type="match status" value="1"/>
</dbReference>
<sequence>MHNISATTLFAQYSATITPPNTPPPAYALTCPVLPSYTSIFLDPPLASTPPPSTAKSKRNKAKAKSKRNKEKASSEGNTSECPNKLPRPLNSFFVFRKERTPFFKGIPATMSSKKIASEWKEMGQQRRQWYKQLADEAEREFILKNPDYKFQPRKRGTGKIAKTKKAEKAEKAAGLANIRGDRAHVSLHQVCSILPQRSRNHRQTPRAPMQPVPRPPGPVGPPSLFFSPLLNPSWPATGLNQIAAPVKSVKTEEETQLVPIKMISEDSNLVLALKDESQVATSSQILRKAYQDAAAASVASAAAMITMYTHHCQEDTTFYQSPIFTSLYEMDTFEPECLAGNEVEWTNVVGLGPPQSSLQQQQQTSSRVQEFQAAFIGSWSSYPSQTSTLSYAANQSSLVTPLPTPLSTPKELIKTEIMTSFPFMTTIQNSGAPFASPALSVY</sequence>
<keyword evidence="1" id="KW-0539">Nucleus</keyword>
<dbReference type="GO" id="GO:0003677">
    <property type="term" value="F:DNA binding"/>
    <property type="evidence" value="ECO:0007669"/>
    <property type="project" value="UniProtKB-UniRule"/>
</dbReference>
<dbReference type="OrthoDB" id="6247875at2759"/>
<feature type="region of interest" description="Disordered" evidence="2">
    <location>
        <begin position="196"/>
        <end position="222"/>
    </location>
</feature>
<dbReference type="InterPro" id="IPR036910">
    <property type="entry name" value="HMG_box_dom_sf"/>
</dbReference>
<dbReference type="Gene3D" id="1.10.30.10">
    <property type="entry name" value="High mobility group box domain"/>
    <property type="match status" value="1"/>
</dbReference>
<accession>A0A9P6FUV9</accession>
<organism evidence="4 5">
    <name type="scientific">Lunasporangiospora selenospora</name>
    <dbReference type="NCBI Taxonomy" id="979761"/>
    <lineage>
        <taxon>Eukaryota</taxon>
        <taxon>Fungi</taxon>
        <taxon>Fungi incertae sedis</taxon>
        <taxon>Mucoromycota</taxon>
        <taxon>Mortierellomycotina</taxon>
        <taxon>Mortierellomycetes</taxon>
        <taxon>Mortierellales</taxon>
        <taxon>Mortierellaceae</taxon>
        <taxon>Lunasporangiospora</taxon>
    </lineage>
</organism>
<feature type="DNA-binding region" description="HMG box" evidence="1">
    <location>
        <begin position="86"/>
        <end position="150"/>
    </location>
</feature>
<evidence type="ECO:0000313" key="5">
    <source>
        <dbReference type="Proteomes" id="UP000780801"/>
    </source>
</evidence>
<evidence type="ECO:0000256" key="2">
    <source>
        <dbReference type="SAM" id="MobiDB-lite"/>
    </source>
</evidence>
<dbReference type="GO" id="GO:0005634">
    <property type="term" value="C:nucleus"/>
    <property type="evidence" value="ECO:0007669"/>
    <property type="project" value="UniProtKB-UniRule"/>
</dbReference>
<evidence type="ECO:0000256" key="1">
    <source>
        <dbReference type="PROSITE-ProRule" id="PRU00267"/>
    </source>
</evidence>
<reference evidence="4" key="1">
    <citation type="journal article" date="2020" name="Fungal Divers.">
        <title>Resolving the Mortierellaceae phylogeny through synthesis of multi-gene phylogenetics and phylogenomics.</title>
        <authorList>
            <person name="Vandepol N."/>
            <person name="Liber J."/>
            <person name="Desiro A."/>
            <person name="Na H."/>
            <person name="Kennedy M."/>
            <person name="Barry K."/>
            <person name="Grigoriev I.V."/>
            <person name="Miller A.N."/>
            <person name="O'Donnell K."/>
            <person name="Stajich J.E."/>
            <person name="Bonito G."/>
        </authorList>
    </citation>
    <scope>NUCLEOTIDE SEQUENCE</scope>
    <source>
        <strain evidence="4">KOD1015</strain>
    </source>
</reference>
<dbReference type="CDD" id="cd01389">
    <property type="entry name" value="HMG-box_ROX1-like"/>
    <property type="match status" value="1"/>
</dbReference>
<dbReference type="InterPro" id="IPR009071">
    <property type="entry name" value="HMG_box_dom"/>
</dbReference>
<dbReference type="Proteomes" id="UP000780801">
    <property type="component" value="Unassembled WGS sequence"/>
</dbReference>
<dbReference type="Pfam" id="PF00505">
    <property type="entry name" value="HMG_box"/>
    <property type="match status" value="1"/>
</dbReference>
<keyword evidence="1" id="KW-0238">DNA-binding</keyword>
<feature type="domain" description="HMG box" evidence="3">
    <location>
        <begin position="86"/>
        <end position="150"/>
    </location>
</feature>
<evidence type="ECO:0000259" key="3">
    <source>
        <dbReference type="PROSITE" id="PS50118"/>
    </source>
</evidence>
<keyword evidence="5" id="KW-1185">Reference proteome</keyword>
<dbReference type="PROSITE" id="PS50118">
    <property type="entry name" value="HMG_BOX_2"/>
    <property type="match status" value="1"/>
</dbReference>
<gene>
    <name evidence="4" type="ORF">BGW38_000952</name>
</gene>
<feature type="region of interest" description="Disordered" evidence="2">
    <location>
        <begin position="44"/>
        <end position="84"/>
    </location>
</feature>
<name>A0A9P6FUV9_9FUNG</name>
<proteinExistence type="predicted"/>
<dbReference type="EMBL" id="JAABOA010001289">
    <property type="protein sequence ID" value="KAF9581869.1"/>
    <property type="molecule type" value="Genomic_DNA"/>
</dbReference>
<dbReference type="AlphaFoldDB" id="A0A9P6FUV9"/>
<feature type="compositionally biased region" description="Basic residues" evidence="2">
    <location>
        <begin position="56"/>
        <end position="70"/>
    </location>
</feature>
<feature type="compositionally biased region" description="Pro residues" evidence="2">
    <location>
        <begin position="209"/>
        <end position="222"/>
    </location>
</feature>
<evidence type="ECO:0000313" key="4">
    <source>
        <dbReference type="EMBL" id="KAF9581869.1"/>
    </source>
</evidence>